<dbReference type="FunFam" id="1.10.510.10:FF:000571">
    <property type="entry name" value="Maternal embryonic leucine zipper kinase"/>
    <property type="match status" value="1"/>
</dbReference>
<reference evidence="5" key="1">
    <citation type="journal article" date="2013" name="Nature">
        <title>Pan genome of the phytoplankton Emiliania underpins its global distribution.</title>
        <authorList>
            <person name="Read B.A."/>
            <person name="Kegel J."/>
            <person name="Klute M.J."/>
            <person name="Kuo A."/>
            <person name="Lefebvre S.C."/>
            <person name="Maumus F."/>
            <person name="Mayer C."/>
            <person name="Miller J."/>
            <person name="Monier A."/>
            <person name="Salamov A."/>
            <person name="Young J."/>
            <person name="Aguilar M."/>
            <person name="Claverie J.M."/>
            <person name="Frickenhaus S."/>
            <person name="Gonzalez K."/>
            <person name="Herman E.K."/>
            <person name="Lin Y.C."/>
            <person name="Napier J."/>
            <person name="Ogata H."/>
            <person name="Sarno A.F."/>
            <person name="Shmutz J."/>
            <person name="Schroeder D."/>
            <person name="de Vargas C."/>
            <person name="Verret F."/>
            <person name="von Dassow P."/>
            <person name="Valentin K."/>
            <person name="Van de Peer Y."/>
            <person name="Wheeler G."/>
            <person name="Dacks J.B."/>
            <person name="Delwiche C.F."/>
            <person name="Dyhrman S.T."/>
            <person name="Glockner G."/>
            <person name="John U."/>
            <person name="Richards T."/>
            <person name="Worden A.Z."/>
            <person name="Zhang X."/>
            <person name="Grigoriev I.V."/>
            <person name="Allen A.E."/>
            <person name="Bidle K."/>
            <person name="Borodovsky M."/>
            <person name="Bowler C."/>
            <person name="Brownlee C."/>
            <person name="Cock J.M."/>
            <person name="Elias M."/>
            <person name="Gladyshev V.N."/>
            <person name="Groth M."/>
            <person name="Guda C."/>
            <person name="Hadaegh A."/>
            <person name="Iglesias-Rodriguez M.D."/>
            <person name="Jenkins J."/>
            <person name="Jones B.M."/>
            <person name="Lawson T."/>
            <person name="Leese F."/>
            <person name="Lindquist E."/>
            <person name="Lobanov A."/>
            <person name="Lomsadze A."/>
            <person name="Malik S.B."/>
            <person name="Marsh M.E."/>
            <person name="Mackinder L."/>
            <person name="Mock T."/>
            <person name="Mueller-Roeber B."/>
            <person name="Pagarete A."/>
            <person name="Parker M."/>
            <person name="Probert I."/>
            <person name="Quesneville H."/>
            <person name="Raines C."/>
            <person name="Rensing S.A."/>
            <person name="Riano-Pachon D.M."/>
            <person name="Richier S."/>
            <person name="Rokitta S."/>
            <person name="Shiraiwa Y."/>
            <person name="Soanes D.M."/>
            <person name="van der Giezen M."/>
            <person name="Wahlund T.M."/>
            <person name="Williams B."/>
            <person name="Wilson W."/>
            <person name="Wolfe G."/>
            <person name="Wurch L.L."/>
        </authorList>
    </citation>
    <scope>NUCLEOTIDE SEQUENCE</scope>
</reference>
<dbReference type="GeneID" id="17265871"/>
<dbReference type="EnsemblProtists" id="EOD20326">
    <property type="protein sequence ID" value="EOD20326"/>
    <property type="gene ID" value="EMIHUDRAFT_369142"/>
</dbReference>
<dbReference type="SMART" id="SM00220">
    <property type="entry name" value="S_TKc"/>
    <property type="match status" value="1"/>
</dbReference>
<dbReference type="InterPro" id="IPR008271">
    <property type="entry name" value="Ser/Thr_kinase_AS"/>
</dbReference>
<dbReference type="InterPro" id="IPR011009">
    <property type="entry name" value="Kinase-like_dom_sf"/>
</dbReference>
<dbReference type="GeneID" id="17272255"/>
<dbReference type="RefSeq" id="XP_005772755.1">
    <property type="nucleotide sequence ID" value="XM_005772698.1"/>
</dbReference>
<dbReference type="AlphaFoldDB" id="A0A0D3J9Z1"/>
<dbReference type="STRING" id="2903.R1EJ58"/>
<feature type="domain" description="Protein kinase" evidence="3">
    <location>
        <begin position="1"/>
        <end position="233"/>
    </location>
</feature>
<evidence type="ECO:0000256" key="2">
    <source>
        <dbReference type="ARBA" id="ARBA00022840"/>
    </source>
</evidence>
<dbReference type="InterPro" id="IPR000719">
    <property type="entry name" value="Prot_kinase_dom"/>
</dbReference>
<dbReference type="PROSITE" id="PS00108">
    <property type="entry name" value="PROTEIN_KINASE_ST"/>
    <property type="match status" value="1"/>
</dbReference>
<evidence type="ECO:0000313" key="5">
    <source>
        <dbReference type="Proteomes" id="UP000013827"/>
    </source>
</evidence>
<evidence type="ECO:0000256" key="1">
    <source>
        <dbReference type="ARBA" id="ARBA00022741"/>
    </source>
</evidence>
<dbReference type="EnsemblProtists" id="EOD26710">
    <property type="protein sequence ID" value="EOD26710"/>
    <property type="gene ID" value="EMIHUDRAFT_366938"/>
</dbReference>
<dbReference type="Gene3D" id="1.10.510.10">
    <property type="entry name" value="Transferase(Phosphotransferase) domain 1"/>
    <property type="match status" value="1"/>
</dbReference>
<protein>
    <recommendedName>
        <fullName evidence="3">Protein kinase domain-containing protein</fullName>
    </recommendedName>
</protein>
<keyword evidence="2" id="KW-0067">ATP-binding</keyword>
<dbReference type="GO" id="GO:0005524">
    <property type="term" value="F:ATP binding"/>
    <property type="evidence" value="ECO:0007669"/>
    <property type="project" value="UniProtKB-KW"/>
</dbReference>
<dbReference type="PANTHER" id="PTHR24346:SF30">
    <property type="entry name" value="MATERNAL EMBRYONIC LEUCINE ZIPPER KINASE"/>
    <property type="match status" value="1"/>
</dbReference>
<keyword evidence="5" id="KW-1185">Reference proteome</keyword>
<dbReference type="Pfam" id="PF00069">
    <property type="entry name" value="Pkinase"/>
    <property type="match status" value="1"/>
</dbReference>
<accession>A0A0D3J9Z1</accession>
<evidence type="ECO:0000259" key="3">
    <source>
        <dbReference type="PROSITE" id="PS50011"/>
    </source>
</evidence>
<sequence length="328" mass="35746">MLEQLDHPNVIKVLGHGTGRASTGQQHLYFIFMECASGGELFDQVIDRGANAMPEEVARGFMRGLLAGVQHCHERGIAHRDLKLENVLLTREGTVKVIDFGLSHQYQRGADGAFDRSAPLTDMCGSKSYAAPEVLSGRGYDGFAADVWSLGVSLFAMLSGFFPLDEATSKDWRYTKMAEGQRRGKSTTALVYGWYKRSTAHLSGEVVALLDSLLAIDPAKRCTLPEVLKHPWMVGAQPMQLGGPAKQPWLLEANQGSYNAHELVGADAEGPVWRSAIVTGPGVQDLLDYDDDAMDECLPVYRSLGLSPTQPLPMPALGRQKAMSRLDA</sequence>
<proteinExistence type="predicted"/>
<dbReference type="Proteomes" id="UP000013827">
    <property type="component" value="Unassembled WGS sequence"/>
</dbReference>
<evidence type="ECO:0000313" key="4">
    <source>
        <dbReference type="EnsemblProtists" id="EOD20326"/>
    </source>
</evidence>
<dbReference type="PaxDb" id="2903-EOD20326"/>
<dbReference type="PROSITE" id="PS50011">
    <property type="entry name" value="PROTEIN_KINASE_DOM"/>
    <property type="match status" value="1"/>
</dbReference>
<dbReference type="KEGG" id="ehx:EMIHUDRAFT_369142"/>
<dbReference type="PANTHER" id="PTHR24346">
    <property type="entry name" value="MAP/MICROTUBULE AFFINITY-REGULATING KINASE"/>
    <property type="match status" value="1"/>
</dbReference>
<dbReference type="GO" id="GO:0005737">
    <property type="term" value="C:cytoplasm"/>
    <property type="evidence" value="ECO:0007669"/>
    <property type="project" value="TreeGrafter"/>
</dbReference>
<dbReference type="eggNOG" id="KOG0586">
    <property type="taxonomic scope" value="Eukaryota"/>
</dbReference>
<reference evidence="4" key="2">
    <citation type="submission" date="2024-10" db="UniProtKB">
        <authorList>
            <consortium name="EnsemblProtists"/>
        </authorList>
    </citation>
    <scope>IDENTIFICATION</scope>
</reference>
<dbReference type="SUPFAM" id="SSF56112">
    <property type="entry name" value="Protein kinase-like (PK-like)"/>
    <property type="match status" value="1"/>
</dbReference>
<dbReference type="GO" id="GO:0035556">
    <property type="term" value="P:intracellular signal transduction"/>
    <property type="evidence" value="ECO:0007669"/>
    <property type="project" value="TreeGrafter"/>
</dbReference>
<name>A0A0D3J9Z1_EMIH1</name>
<organism evidence="4 5">
    <name type="scientific">Emiliania huxleyi (strain CCMP1516)</name>
    <dbReference type="NCBI Taxonomy" id="280463"/>
    <lineage>
        <taxon>Eukaryota</taxon>
        <taxon>Haptista</taxon>
        <taxon>Haptophyta</taxon>
        <taxon>Prymnesiophyceae</taxon>
        <taxon>Isochrysidales</taxon>
        <taxon>Noelaerhabdaceae</taxon>
        <taxon>Emiliania</taxon>
    </lineage>
</organism>
<dbReference type="OMA" id="IFMECAS"/>
<dbReference type="KEGG" id="ehx:EMIHUDRAFT_366938"/>
<dbReference type="GO" id="GO:0004674">
    <property type="term" value="F:protein serine/threonine kinase activity"/>
    <property type="evidence" value="ECO:0007669"/>
    <property type="project" value="TreeGrafter"/>
</dbReference>
<keyword evidence="1" id="KW-0547">Nucleotide-binding</keyword>
<dbReference type="RefSeq" id="XP_005779139.1">
    <property type="nucleotide sequence ID" value="XM_005779082.1"/>
</dbReference>
<dbReference type="HOGENOM" id="CLU_000288_63_0_1"/>